<gene>
    <name evidence="2" type="ORF">HLPCO_002176</name>
</gene>
<name>F7PRI0_9MOLU</name>
<sequence length="256" mass="29883">MYKLLKKEYKKIQPLLKEVTHSKAIVYATLEHNHDGGIYVDRKVDPRVAFIITKVNYFYILGNADYLPVDFYHFVLNHIQSKSSENEMIVFTYSQHNKVTLDRLFEEKNVITIERVLFRLNNTKFKSVNSITIPEGYEIYSHKDHLNTGDCITEPMNKEQFGFSLYRGKKRISTCYAIFEGGLHVEIDIRTEEPYRNKGFGKMIATLFIEECFKYGLTPDFACWPYNKASINMAKSLGFEEITPCIAHYYSGESEQ</sequence>
<comment type="caution">
    <text evidence="2">The sequence shown here is derived from an EMBL/GenBank/DDBJ whole genome shotgun (WGS) entry which is preliminary data.</text>
</comment>
<dbReference type="PANTHER" id="PTHR31143">
    <property type="match status" value="1"/>
</dbReference>
<dbReference type="OrthoDB" id="2773476at2"/>
<organism evidence="2 3">
    <name type="scientific">Haloplasma contractile SSD-17B</name>
    <dbReference type="NCBI Taxonomy" id="1033810"/>
    <lineage>
        <taxon>Bacteria</taxon>
        <taxon>Bacillati</taxon>
        <taxon>Mycoplasmatota</taxon>
        <taxon>Mollicutes</taxon>
        <taxon>Haloplasmatales</taxon>
        <taxon>Haloplasmataceae</taxon>
        <taxon>Haloplasma</taxon>
    </lineage>
</organism>
<dbReference type="InterPro" id="IPR027365">
    <property type="entry name" value="GNAT_acetyltra_YdfB-like"/>
</dbReference>
<dbReference type="AlphaFoldDB" id="F7PRI0"/>
<evidence type="ECO:0000313" key="3">
    <source>
        <dbReference type="Proteomes" id="UP000005707"/>
    </source>
</evidence>
<dbReference type="PROSITE" id="PS51186">
    <property type="entry name" value="GNAT"/>
    <property type="match status" value="1"/>
</dbReference>
<dbReference type="InParanoid" id="F7PRI0"/>
<feature type="domain" description="N-acetyltransferase" evidence="1">
    <location>
        <begin position="123"/>
        <end position="256"/>
    </location>
</feature>
<proteinExistence type="predicted"/>
<reference evidence="2 3" key="1">
    <citation type="journal article" date="2011" name="J. Bacteriol.">
        <title>Genome sequence of Haloplasma contractile, an unusual contractile bacterium from a deep-sea anoxic brine lake.</title>
        <authorList>
            <person name="Antunes A."/>
            <person name="Alam I."/>
            <person name="El Dorry H."/>
            <person name="Siam R."/>
            <person name="Robertson A."/>
            <person name="Bajic V.B."/>
            <person name="Stingl U."/>
        </authorList>
    </citation>
    <scope>NUCLEOTIDE SEQUENCE [LARGE SCALE GENOMIC DNA]</scope>
    <source>
        <strain evidence="2 3">SSD-17B</strain>
    </source>
</reference>
<dbReference type="STRING" id="1033810.HLPCO_002176"/>
<keyword evidence="3" id="KW-1185">Reference proteome</keyword>
<reference evidence="2 3" key="2">
    <citation type="journal article" date="2013" name="PLoS ONE">
        <title>INDIGO - INtegrated Data Warehouse of MIcrobial GenOmes with Examples from the Red Sea Extremophiles.</title>
        <authorList>
            <person name="Alam I."/>
            <person name="Antunes A."/>
            <person name="Kamau A.A."/>
            <person name="Ba Alawi W."/>
            <person name="Kalkatawi M."/>
            <person name="Stingl U."/>
            <person name="Bajic V.B."/>
        </authorList>
    </citation>
    <scope>NUCLEOTIDE SEQUENCE [LARGE SCALE GENOMIC DNA]</scope>
    <source>
        <strain evidence="2 3">SSD-17B</strain>
    </source>
</reference>
<dbReference type="PANTHER" id="PTHR31143:SF2">
    <property type="entry name" value="FR47-LIKE DOMAIN-CONTAINING PROTEIN-RELATED"/>
    <property type="match status" value="1"/>
</dbReference>
<dbReference type="InterPro" id="IPR016181">
    <property type="entry name" value="Acyl_CoA_acyltransferase"/>
</dbReference>
<keyword evidence="2" id="KW-0808">Transferase</keyword>
<evidence type="ECO:0000313" key="2">
    <source>
        <dbReference type="EMBL" id="ERJ11693.1"/>
    </source>
</evidence>
<accession>F7PRI0</accession>
<dbReference type="RefSeq" id="WP_008824439.1">
    <property type="nucleotide sequence ID" value="NZ_AFNU02000008.1"/>
</dbReference>
<dbReference type="InterPro" id="IPR000182">
    <property type="entry name" value="GNAT_dom"/>
</dbReference>
<protein>
    <submittedName>
        <fullName evidence="2">Phospholipiddiacylglycerol acyltransferase protein</fullName>
        <ecNumber evidence="2">2.3.1.158</ecNumber>
    </submittedName>
</protein>
<dbReference type="Gene3D" id="3.40.630.30">
    <property type="match status" value="1"/>
</dbReference>
<dbReference type="Proteomes" id="UP000005707">
    <property type="component" value="Unassembled WGS sequence"/>
</dbReference>
<dbReference type="EMBL" id="AFNU02000008">
    <property type="protein sequence ID" value="ERJ11693.1"/>
    <property type="molecule type" value="Genomic_DNA"/>
</dbReference>
<keyword evidence="2" id="KW-0012">Acyltransferase</keyword>
<dbReference type="SUPFAM" id="SSF55729">
    <property type="entry name" value="Acyl-CoA N-acyltransferases (Nat)"/>
    <property type="match status" value="1"/>
</dbReference>
<dbReference type="GO" id="GO:0046027">
    <property type="term" value="F:phospholipid:diacylglycerol acyltransferase activity"/>
    <property type="evidence" value="ECO:0007669"/>
    <property type="project" value="UniProtKB-EC"/>
</dbReference>
<dbReference type="eggNOG" id="COG1670">
    <property type="taxonomic scope" value="Bacteria"/>
</dbReference>
<dbReference type="EC" id="2.3.1.158" evidence="2"/>
<dbReference type="Pfam" id="PF12746">
    <property type="entry name" value="GNAT_acetyltran"/>
    <property type="match status" value="1"/>
</dbReference>
<evidence type="ECO:0000259" key="1">
    <source>
        <dbReference type="PROSITE" id="PS51186"/>
    </source>
</evidence>